<accession>A0A8J2Z261</accession>
<dbReference type="OrthoDB" id="5622303at2"/>
<evidence type="ECO:0000313" key="3">
    <source>
        <dbReference type="EMBL" id="GGF89052.1"/>
    </source>
</evidence>
<name>A0A8J2Z261_9GAMM</name>
<feature type="transmembrane region" description="Helical" evidence="1">
    <location>
        <begin position="7"/>
        <end position="29"/>
    </location>
</feature>
<keyword evidence="1" id="KW-0812">Transmembrane</keyword>
<dbReference type="PROSITE" id="PS51257">
    <property type="entry name" value="PROKAR_LIPOPROTEIN"/>
    <property type="match status" value="1"/>
</dbReference>
<protein>
    <recommendedName>
        <fullName evidence="2">ABC-type transport auxiliary lipoprotein component domain-containing protein</fullName>
    </recommendedName>
</protein>
<keyword evidence="4" id="KW-1185">Reference proteome</keyword>
<keyword evidence="1" id="KW-0472">Membrane</keyword>
<evidence type="ECO:0000259" key="2">
    <source>
        <dbReference type="Pfam" id="PF03886"/>
    </source>
</evidence>
<dbReference type="RefSeq" id="WP_117001117.1">
    <property type="nucleotide sequence ID" value="NZ_BMJS01000001.1"/>
</dbReference>
<dbReference type="SUPFAM" id="SSF159594">
    <property type="entry name" value="XCC0632-like"/>
    <property type="match status" value="1"/>
</dbReference>
<comment type="caution">
    <text evidence="3">The sequence shown here is derived from an EMBL/GenBank/DDBJ whole genome shotgun (WGS) entry which is preliminary data.</text>
</comment>
<reference evidence="3" key="2">
    <citation type="submission" date="2020-09" db="EMBL/GenBank/DDBJ databases">
        <authorList>
            <person name="Sun Q."/>
            <person name="Zhou Y."/>
        </authorList>
    </citation>
    <scope>NUCLEOTIDE SEQUENCE</scope>
    <source>
        <strain evidence="3">CGMCC 1.15758</strain>
    </source>
</reference>
<dbReference type="InterPro" id="IPR005586">
    <property type="entry name" value="ABC_trans_aux"/>
</dbReference>
<reference evidence="3" key="1">
    <citation type="journal article" date="2014" name="Int. J. Syst. Evol. Microbiol.">
        <title>Complete genome sequence of Corynebacterium casei LMG S-19264T (=DSM 44701T), isolated from a smear-ripened cheese.</title>
        <authorList>
            <consortium name="US DOE Joint Genome Institute (JGI-PGF)"/>
            <person name="Walter F."/>
            <person name="Albersmeier A."/>
            <person name="Kalinowski J."/>
            <person name="Ruckert C."/>
        </authorList>
    </citation>
    <scope>NUCLEOTIDE SEQUENCE</scope>
    <source>
        <strain evidence="3">CGMCC 1.15758</strain>
    </source>
</reference>
<sequence length="222" mass="24672">MYRPTRLLKILSIAASVSIITSCGILSPVKSPEVKQYQIIAPNLQMTRNATGTESTIQKTEKRFDLTLFIAPLTADQPYNSIQMYYRENNYELASYTHNLWAADPEQMLSKNLLQSLQGYHSFKNIVSSNFIGYADYRLTGNLNQLTQVIKTNESNVILSVSFTLTNANSGQAVAIKTFTLNKSAEANAKSFANTTNELAADLSKALNDWLITQPLSNNTSN</sequence>
<organism evidence="3 4">
    <name type="scientific">Cysteiniphilum litorale</name>
    <dbReference type="NCBI Taxonomy" id="2056700"/>
    <lineage>
        <taxon>Bacteria</taxon>
        <taxon>Pseudomonadati</taxon>
        <taxon>Pseudomonadota</taxon>
        <taxon>Gammaproteobacteria</taxon>
        <taxon>Thiotrichales</taxon>
        <taxon>Fastidiosibacteraceae</taxon>
        <taxon>Cysteiniphilum</taxon>
    </lineage>
</organism>
<proteinExistence type="predicted"/>
<dbReference type="Pfam" id="PF03886">
    <property type="entry name" value="ABC_trans_aux"/>
    <property type="match status" value="1"/>
</dbReference>
<gene>
    <name evidence="3" type="ORF">GCM10010995_02880</name>
</gene>
<evidence type="ECO:0000256" key="1">
    <source>
        <dbReference type="SAM" id="Phobius"/>
    </source>
</evidence>
<evidence type="ECO:0000313" key="4">
    <source>
        <dbReference type="Proteomes" id="UP000636949"/>
    </source>
</evidence>
<dbReference type="Proteomes" id="UP000636949">
    <property type="component" value="Unassembled WGS sequence"/>
</dbReference>
<dbReference type="AlphaFoldDB" id="A0A8J2Z261"/>
<dbReference type="Gene3D" id="3.40.50.10610">
    <property type="entry name" value="ABC-type transport auxiliary lipoprotein component"/>
    <property type="match status" value="1"/>
</dbReference>
<feature type="domain" description="ABC-type transport auxiliary lipoprotein component" evidence="2">
    <location>
        <begin position="63"/>
        <end position="206"/>
    </location>
</feature>
<dbReference type="EMBL" id="BMJS01000001">
    <property type="protein sequence ID" value="GGF89052.1"/>
    <property type="molecule type" value="Genomic_DNA"/>
</dbReference>
<keyword evidence="1" id="KW-1133">Transmembrane helix</keyword>